<organism evidence="2">
    <name type="scientific">Crassadoma gigantea</name>
    <name type="common">Giant rock scallop</name>
    <name type="synonym">Hinnites giganteus</name>
    <dbReference type="NCBI Taxonomy" id="50415"/>
    <lineage>
        <taxon>Eukaryota</taxon>
        <taxon>Metazoa</taxon>
        <taxon>Spiralia</taxon>
        <taxon>Lophotrochozoa</taxon>
        <taxon>Mollusca</taxon>
        <taxon>Bivalvia</taxon>
        <taxon>Autobranchia</taxon>
        <taxon>Pteriomorphia</taxon>
        <taxon>Pectinida</taxon>
        <taxon>Pectinoidea</taxon>
        <taxon>Pectinidae</taxon>
        <taxon>Crassadoma</taxon>
    </lineage>
</organism>
<feature type="transmembrane region" description="Helical" evidence="1">
    <location>
        <begin position="15"/>
        <end position="38"/>
    </location>
</feature>
<gene>
    <name evidence="2" type="primary">ND6</name>
</gene>
<dbReference type="AlphaFoldDB" id="A0A4D6J8M5"/>
<dbReference type="EMBL" id="MH016739">
    <property type="protein sequence ID" value="QCD14065.1"/>
    <property type="molecule type" value="Genomic_DNA"/>
</dbReference>
<feature type="transmembrane region" description="Helical" evidence="1">
    <location>
        <begin position="44"/>
        <end position="64"/>
    </location>
</feature>
<sequence>MGLFVGASSLVSPQAVGGICFFLVTLGCLIFGYCGAVWMSHFVFLSFLGGLLVIFLYAVALAPSPLFHSVWKTVKFPLKCVYGLFLLVVGLVYFTGRRMCLECLLTGYFPSPYFCNPELMSGKWVAGPPFLFLAVLLAICMVSITKLCSYNKKGALRGDRSTMS</sequence>
<name>A0A4D6J8M5_CRAGA</name>
<feature type="transmembrane region" description="Helical" evidence="1">
    <location>
        <begin position="130"/>
        <end position="150"/>
    </location>
</feature>
<keyword evidence="1" id="KW-1133">Transmembrane helix</keyword>
<keyword evidence="1" id="KW-0812">Transmembrane</keyword>
<keyword evidence="2" id="KW-0496">Mitochondrion</keyword>
<keyword evidence="1" id="KW-0472">Membrane</keyword>
<evidence type="ECO:0000313" key="2">
    <source>
        <dbReference type="EMBL" id="QCD14065.1"/>
    </source>
</evidence>
<feature type="transmembrane region" description="Helical" evidence="1">
    <location>
        <begin position="76"/>
        <end position="96"/>
    </location>
</feature>
<protein>
    <submittedName>
        <fullName evidence="2">NADH dehydrogenase subunit 6</fullName>
    </submittedName>
</protein>
<proteinExistence type="predicted"/>
<evidence type="ECO:0000256" key="1">
    <source>
        <dbReference type="SAM" id="Phobius"/>
    </source>
</evidence>
<reference evidence="2" key="1">
    <citation type="journal article" date="2018" name="Mitochondrial DNA Part B Resour">
        <title>Characterization and phylogenetic analysis of the complete mitochondrial genome from Rock Scallop (Crassadoma gigantea) using next-generation sequencing.</title>
        <authorList>
            <person name="Liao D."/>
            <person name="Zhou Y."/>
            <person name="Tong J."/>
            <person name="Cao S."/>
            <person name="Yu X."/>
            <person name="Fu B."/>
            <person name="Yang D."/>
        </authorList>
    </citation>
    <scope>NUCLEOTIDE SEQUENCE</scope>
</reference>
<accession>A0A4D6J8M5</accession>
<geneLocation type="mitochondrion" evidence="2"/>